<feature type="domain" description="DUF4190" evidence="2">
    <location>
        <begin position="22"/>
        <end position="76"/>
    </location>
</feature>
<evidence type="ECO:0000313" key="4">
    <source>
        <dbReference type="Proteomes" id="UP000293865"/>
    </source>
</evidence>
<protein>
    <submittedName>
        <fullName evidence="3">DUF4190 domain-containing protein</fullName>
    </submittedName>
</protein>
<evidence type="ECO:0000256" key="1">
    <source>
        <dbReference type="SAM" id="Phobius"/>
    </source>
</evidence>
<dbReference type="EMBL" id="SDPN01000010">
    <property type="protein sequence ID" value="RXZ71749.1"/>
    <property type="molecule type" value="Genomic_DNA"/>
</dbReference>
<organism evidence="3 4">
    <name type="scientific">Agromyces albus</name>
    <dbReference type="NCBI Taxonomy" id="205332"/>
    <lineage>
        <taxon>Bacteria</taxon>
        <taxon>Bacillati</taxon>
        <taxon>Actinomycetota</taxon>
        <taxon>Actinomycetes</taxon>
        <taxon>Micrococcales</taxon>
        <taxon>Microbacteriaceae</taxon>
        <taxon>Agromyces</taxon>
    </lineage>
</organism>
<keyword evidence="4" id="KW-1185">Reference proteome</keyword>
<keyword evidence="1" id="KW-1133">Transmembrane helix</keyword>
<name>A0A4Q2L2L0_9MICO</name>
<proteinExistence type="predicted"/>
<dbReference type="Pfam" id="PF13828">
    <property type="entry name" value="DUF4190"/>
    <property type="match status" value="1"/>
</dbReference>
<sequence length="95" mass="9577">MTTPAPAPVPAQSAPAEKWNVLSIVAFVLSLVGGGVIAIVLGFIGLNQVKKTGERGRGLALAAVIIGFVGLVITIIWVIAAVALVAANPGLTTTY</sequence>
<dbReference type="Proteomes" id="UP000293865">
    <property type="component" value="Unassembled WGS sequence"/>
</dbReference>
<feature type="transmembrane region" description="Helical" evidence="1">
    <location>
        <begin position="20"/>
        <end position="46"/>
    </location>
</feature>
<feature type="transmembrane region" description="Helical" evidence="1">
    <location>
        <begin position="58"/>
        <end position="87"/>
    </location>
</feature>
<dbReference type="InterPro" id="IPR025241">
    <property type="entry name" value="DUF4190"/>
</dbReference>
<dbReference type="AlphaFoldDB" id="A0A4Q2L2L0"/>
<evidence type="ECO:0000313" key="3">
    <source>
        <dbReference type="EMBL" id="RXZ71749.1"/>
    </source>
</evidence>
<accession>A0A4Q2L2L0</accession>
<comment type="caution">
    <text evidence="3">The sequence shown here is derived from an EMBL/GenBank/DDBJ whole genome shotgun (WGS) entry which is preliminary data.</text>
</comment>
<gene>
    <name evidence="3" type="ORF">ESP51_07595</name>
</gene>
<reference evidence="3 4" key="1">
    <citation type="submission" date="2019-01" db="EMBL/GenBank/DDBJ databases">
        <title>Agromyces.</title>
        <authorList>
            <person name="Li J."/>
        </authorList>
    </citation>
    <scope>NUCLEOTIDE SEQUENCE [LARGE SCALE GENOMIC DNA]</scope>
    <source>
        <strain evidence="3 4">DSM 15934</strain>
    </source>
</reference>
<keyword evidence="1" id="KW-0812">Transmembrane</keyword>
<dbReference type="RefSeq" id="WP_129520295.1">
    <property type="nucleotide sequence ID" value="NZ_SDPN01000010.1"/>
</dbReference>
<keyword evidence="1" id="KW-0472">Membrane</keyword>
<evidence type="ECO:0000259" key="2">
    <source>
        <dbReference type="Pfam" id="PF13828"/>
    </source>
</evidence>